<dbReference type="EC" id="2.6.1.-" evidence="4"/>
<dbReference type="PANTHER" id="PTHR42832">
    <property type="entry name" value="AMINO ACID AMINOTRANSFERASE"/>
    <property type="match status" value="1"/>
</dbReference>
<keyword evidence="3 4" id="KW-0808">Transferase</keyword>
<dbReference type="InterPro" id="IPR004838">
    <property type="entry name" value="NHTrfase_class1_PyrdxlP-BS"/>
</dbReference>
<dbReference type="InterPro" id="IPR015424">
    <property type="entry name" value="PyrdxlP-dep_Trfase"/>
</dbReference>
<dbReference type="PROSITE" id="PS00105">
    <property type="entry name" value="AA_TRANSFER_CLASS_1"/>
    <property type="match status" value="1"/>
</dbReference>
<evidence type="ECO:0000259" key="5">
    <source>
        <dbReference type="Pfam" id="PF00155"/>
    </source>
</evidence>
<dbReference type="Gene3D" id="3.90.1150.10">
    <property type="entry name" value="Aspartate Aminotransferase, domain 1"/>
    <property type="match status" value="1"/>
</dbReference>
<organism evidence="6 7">
    <name type="scientific">Staphylococcus hsinchuensis</name>
    <dbReference type="NCBI Taxonomy" id="3051183"/>
    <lineage>
        <taxon>Bacteria</taxon>
        <taxon>Bacillati</taxon>
        <taxon>Bacillota</taxon>
        <taxon>Bacilli</taxon>
        <taxon>Bacillales</taxon>
        <taxon>Staphylococcaceae</taxon>
        <taxon>Staphylococcus</taxon>
    </lineage>
</organism>
<evidence type="ECO:0000256" key="3">
    <source>
        <dbReference type="ARBA" id="ARBA00022679"/>
    </source>
</evidence>
<dbReference type="Gene3D" id="3.40.640.10">
    <property type="entry name" value="Type I PLP-dependent aspartate aminotransferase-like (Major domain)"/>
    <property type="match status" value="1"/>
</dbReference>
<evidence type="ECO:0000313" key="6">
    <source>
        <dbReference type="EMBL" id="XAF70929.1"/>
    </source>
</evidence>
<dbReference type="InterPro" id="IPR015421">
    <property type="entry name" value="PyrdxlP-dep_Trfase_major"/>
</dbReference>
<feature type="domain" description="Aminotransferase class I/classII large" evidence="5">
    <location>
        <begin position="30"/>
        <end position="377"/>
    </location>
</feature>
<sequence>MELSNRLAQIPDSYFGKTMGRKVEHGPLPLINMAVGIPDGDTPKGILDEFSNALYKPENQKYVAFHGKDQFKQAIVDFYERHYQVSLDKEDEVCILYGTKNGLVNLPQCIVNPGETVLLPDPGYADYLAGVLLADAKPQSLVLEPPRYLPKWDQINKETLENTRLVYLTYPNNPTGSAASQKVFDDTIAQFKGSKTRIVHDFAYSAFGFEHDNPSILQSEGAKDLAIEIYSLSKGFNMSGFRVGFAVGNKEMIQALKKFQSHTHAGMFGALQDAATYALNNYDDFLQQQNTTFKRRRDQFTAKLDEENLPYEPMTGGIFLWLKTPPDFDGESFEKYLLKELSILVAPGIPFGEHGRNYVRISLALDDDQLMEATERLLSISHLYQ</sequence>
<accession>A0ABZ3EDL9</accession>
<comment type="cofactor">
    <cofactor evidence="1 4">
        <name>pyridoxal 5'-phosphate</name>
        <dbReference type="ChEBI" id="CHEBI:597326"/>
    </cofactor>
</comment>
<protein>
    <recommendedName>
        <fullName evidence="4">Aminotransferase</fullName>
        <ecNumber evidence="4">2.6.1.-</ecNumber>
    </recommendedName>
</protein>
<dbReference type="GO" id="GO:0008483">
    <property type="term" value="F:transaminase activity"/>
    <property type="evidence" value="ECO:0007669"/>
    <property type="project" value="UniProtKB-KW"/>
</dbReference>
<keyword evidence="2 4" id="KW-0032">Aminotransferase</keyword>
<evidence type="ECO:0000256" key="4">
    <source>
        <dbReference type="RuleBase" id="RU000481"/>
    </source>
</evidence>
<evidence type="ECO:0000313" key="7">
    <source>
        <dbReference type="Proteomes" id="UP001436297"/>
    </source>
</evidence>
<evidence type="ECO:0000256" key="2">
    <source>
        <dbReference type="ARBA" id="ARBA00022576"/>
    </source>
</evidence>
<dbReference type="Proteomes" id="UP001436297">
    <property type="component" value="Chromosome"/>
</dbReference>
<reference evidence="6 7" key="1">
    <citation type="journal article" date="2024" name="Pathogens">
        <title>Staphylococcus hsinchuensis sp. nov., Isolated from Soymilk.</title>
        <authorList>
            <person name="Wang Y.T."/>
            <person name="Lin Y.C."/>
            <person name="Hsieh Y.H."/>
            <person name="Lin Y.T."/>
            <person name="Hamada M."/>
            <person name="Chen C.C."/>
            <person name="Liou J.S."/>
            <person name="Lee A.Y."/>
            <person name="Zhang W.L."/>
            <person name="Chen Y.T."/>
            <person name="Huang C.H."/>
        </authorList>
    </citation>
    <scope>NUCLEOTIDE SEQUENCE [LARGE SCALE GENOMIC DNA]</scope>
    <source>
        <strain evidence="6 7">H164</strain>
    </source>
</reference>
<name>A0ABZ3EDL9_9STAP</name>
<dbReference type="SUPFAM" id="SSF53383">
    <property type="entry name" value="PLP-dependent transferases"/>
    <property type="match status" value="1"/>
</dbReference>
<dbReference type="EMBL" id="CP128355">
    <property type="protein sequence ID" value="XAF70929.1"/>
    <property type="molecule type" value="Genomic_DNA"/>
</dbReference>
<dbReference type="PANTHER" id="PTHR42832:SF3">
    <property type="entry name" value="L-GLUTAMINE--4-(METHYLSULFANYL)-2-OXOBUTANOATE AMINOTRANSFERASE"/>
    <property type="match status" value="1"/>
</dbReference>
<dbReference type="InterPro" id="IPR004839">
    <property type="entry name" value="Aminotransferase_I/II_large"/>
</dbReference>
<dbReference type="Pfam" id="PF00155">
    <property type="entry name" value="Aminotran_1_2"/>
    <property type="match status" value="1"/>
</dbReference>
<dbReference type="CDD" id="cd00609">
    <property type="entry name" value="AAT_like"/>
    <property type="match status" value="1"/>
</dbReference>
<dbReference type="RefSeq" id="WP_251517294.1">
    <property type="nucleotide sequence ID" value="NZ_CP128355.1"/>
</dbReference>
<proteinExistence type="inferred from homology"/>
<dbReference type="InterPro" id="IPR015422">
    <property type="entry name" value="PyrdxlP-dep_Trfase_small"/>
</dbReference>
<dbReference type="InterPro" id="IPR050881">
    <property type="entry name" value="LL-DAP_aminotransferase"/>
</dbReference>
<keyword evidence="7" id="KW-1185">Reference proteome</keyword>
<comment type="similarity">
    <text evidence="4">Belongs to the class-I pyridoxal-phosphate-dependent aminotransferase family.</text>
</comment>
<evidence type="ECO:0000256" key="1">
    <source>
        <dbReference type="ARBA" id="ARBA00001933"/>
    </source>
</evidence>
<gene>
    <name evidence="6" type="ORF">QQM35_02075</name>
</gene>